<evidence type="ECO:0000256" key="8">
    <source>
        <dbReference type="SAM" id="Phobius"/>
    </source>
</evidence>
<evidence type="ECO:0000313" key="10">
    <source>
        <dbReference type="EMBL" id="CAH1112383.1"/>
    </source>
</evidence>
<evidence type="ECO:0000256" key="4">
    <source>
        <dbReference type="ARBA" id="ARBA00022597"/>
    </source>
</evidence>
<dbReference type="PROSITE" id="PS00217">
    <property type="entry name" value="SUGAR_TRANSPORT_2"/>
    <property type="match status" value="1"/>
</dbReference>
<evidence type="ECO:0000256" key="5">
    <source>
        <dbReference type="ARBA" id="ARBA00022692"/>
    </source>
</evidence>
<feature type="transmembrane region" description="Helical" evidence="8">
    <location>
        <begin position="449"/>
        <end position="472"/>
    </location>
</feature>
<dbReference type="InterPro" id="IPR036259">
    <property type="entry name" value="MFS_trans_sf"/>
</dbReference>
<feature type="domain" description="Major facilitator superfamily (MFS) profile" evidence="9">
    <location>
        <begin position="39"/>
        <end position="476"/>
    </location>
</feature>
<keyword evidence="6 8" id="KW-1133">Transmembrane helix</keyword>
<comment type="subcellular location">
    <subcellularLocation>
        <location evidence="1">Cell membrane</location>
        <topology evidence="1">Multi-pass membrane protein</topology>
    </subcellularLocation>
</comment>
<dbReference type="InterPro" id="IPR005829">
    <property type="entry name" value="Sugar_transporter_CS"/>
</dbReference>
<feature type="transmembrane region" description="Helical" evidence="8">
    <location>
        <begin position="286"/>
        <end position="307"/>
    </location>
</feature>
<feature type="transmembrane region" description="Helical" evidence="8">
    <location>
        <begin position="117"/>
        <end position="134"/>
    </location>
</feature>
<keyword evidence="4" id="KW-0762">Sugar transport</keyword>
<evidence type="ECO:0000256" key="1">
    <source>
        <dbReference type="ARBA" id="ARBA00004651"/>
    </source>
</evidence>
<feature type="transmembrane region" description="Helical" evidence="8">
    <location>
        <begin position="351"/>
        <end position="372"/>
    </location>
</feature>
<keyword evidence="7 8" id="KW-0472">Membrane</keyword>
<dbReference type="PANTHER" id="PTHR48021">
    <property type="match status" value="1"/>
</dbReference>
<feature type="transmembrane region" description="Helical" evidence="8">
    <location>
        <begin position="201"/>
        <end position="221"/>
    </location>
</feature>
<keyword evidence="5 8" id="KW-0812">Transmembrane</keyword>
<sequence>MTPDDNNKDQLTEVIYKATVQTKCPQKLKVDYSKNTTNFLYFSSLSSNLAQLTCGMMASWISPISEKLLIDRSELNPLGVSITTVQLALLGASQSIGSFIGPLLLSKLFDIFGRKKCLTVLYFIVTISIVTLAYSTDLIIYYASLFICGVCVGGVNVGQPVYISEICEDHNRGKMSCLGFVGYPLGTVICFLIGPYLSFKYFTLLCALPIAINALCFLTIVPESPIFSVKVHDIRGAKQILRKLRDKSCKEIELEIDKIQYELQETTNSKGGCSQILTDRSSRNGLIIALGSYNLFNISGMAALTAYLQPVFNKVETSISSNICAVFVSTVQILCYIAAASGVERWGRRNILLFSVSASIIPLFIIGLYFHLKLKGYAIVESCNWIPVAGIGIFTVVNGFGTASVPVVIMNEFFTNQVKATATSIIVLVSGVVTALNLFGFPIIMESVGLGWCFWIFTSNCIVGSIFVYFFLPETKGKNLLEIQQILKQLIQKS</sequence>
<reference evidence="10" key="1">
    <citation type="submission" date="2022-01" db="EMBL/GenBank/DDBJ databases">
        <authorList>
            <person name="King R."/>
        </authorList>
    </citation>
    <scope>NUCLEOTIDE SEQUENCE</scope>
</reference>
<name>A0A9P0D8Y6_9CUCU</name>
<proteinExistence type="predicted"/>
<evidence type="ECO:0000256" key="2">
    <source>
        <dbReference type="ARBA" id="ARBA00022448"/>
    </source>
</evidence>
<protein>
    <recommendedName>
        <fullName evidence="9">Major facilitator superfamily (MFS) profile domain-containing protein</fullName>
    </recommendedName>
</protein>
<dbReference type="OrthoDB" id="8120565at2759"/>
<dbReference type="InterPro" id="IPR050549">
    <property type="entry name" value="MFS_Trehalose_Transporter"/>
</dbReference>
<evidence type="ECO:0000256" key="6">
    <source>
        <dbReference type="ARBA" id="ARBA00022989"/>
    </source>
</evidence>
<feature type="transmembrane region" description="Helical" evidence="8">
    <location>
        <begin position="421"/>
        <end position="443"/>
    </location>
</feature>
<dbReference type="PANTHER" id="PTHR48021:SF47">
    <property type="entry name" value="GH17672P"/>
    <property type="match status" value="1"/>
</dbReference>
<dbReference type="InterPro" id="IPR020846">
    <property type="entry name" value="MFS_dom"/>
</dbReference>
<feature type="transmembrane region" description="Helical" evidence="8">
    <location>
        <begin position="81"/>
        <end position="105"/>
    </location>
</feature>
<keyword evidence="2" id="KW-0813">Transport</keyword>
<dbReference type="InterPro" id="IPR005828">
    <property type="entry name" value="MFS_sugar_transport-like"/>
</dbReference>
<dbReference type="Proteomes" id="UP001153636">
    <property type="component" value="Chromosome 6"/>
</dbReference>
<dbReference type="GO" id="GO:0022857">
    <property type="term" value="F:transmembrane transporter activity"/>
    <property type="evidence" value="ECO:0007669"/>
    <property type="project" value="InterPro"/>
</dbReference>
<accession>A0A9P0D8Y6</accession>
<keyword evidence="11" id="KW-1185">Reference proteome</keyword>
<feature type="transmembrane region" description="Helical" evidence="8">
    <location>
        <begin position="384"/>
        <end position="409"/>
    </location>
</feature>
<evidence type="ECO:0000256" key="7">
    <source>
        <dbReference type="ARBA" id="ARBA00023136"/>
    </source>
</evidence>
<evidence type="ECO:0000256" key="3">
    <source>
        <dbReference type="ARBA" id="ARBA00022475"/>
    </source>
</evidence>
<feature type="transmembrane region" description="Helical" evidence="8">
    <location>
        <begin position="140"/>
        <end position="163"/>
    </location>
</feature>
<feature type="transmembrane region" description="Helical" evidence="8">
    <location>
        <begin position="39"/>
        <end position="61"/>
    </location>
</feature>
<gene>
    <name evidence="10" type="ORF">PSYICH_LOCUS12553</name>
</gene>
<dbReference type="SUPFAM" id="SSF103473">
    <property type="entry name" value="MFS general substrate transporter"/>
    <property type="match status" value="1"/>
</dbReference>
<dbReference type="EMBL" id="OV651818">
    <property type="protein sequence ID" value="CAH1112383.1"/>
    <property type="molecule type" value="Genomic_DNA"/>
</dbReference>
<dbReference type="FunFam" id="1.20.1250.20:FF:000218">
    <property type="entry name" value="facilitated trehalose transporter Tret1"/>
    <property type="match status" value="1"/>
</dbReference>
<dbReference type="Gene3D" id="1.20.1250.20">
    <property type="entry name" value="MFS general substrate transporter like domains"/>
    <property type="match status" value="1"/>
</dbReference>
<feature type="transmembrane region" description="Helical" evidence="8">
    <location>
        <begin position="175"/>
        <end position="195"/>
    </location>
</feature>
<dbReference type="AlphaFoldDB" id="A0A9P0D8Y6"/>
<dbReference type="PROSITE" id="PS50850">
    <property type="entry name" value="MFS"/>
    <property type="match status" value="1"/>
</dbReference>
<organism evidence="10 11">
    <name type="scientific">Psylliodes chrysocephalus</name>
    <dbReference type="NCBI Taxonomy" id="3402493"/>
    <lineage>
        <taxon>Eukaryota</taxon>
        <taxon>Metazoa</taxon>
        <taxon>Ecdysozoa</taxon>
        <taxon>Arthropoda</taxon>
        <taxon>Hexapoda</taxon>
        <taxon>Insecta</taxon>
        <taxon>Pterygota</taxon>
        <taxon>Neoptera</taxon>
        <taxon>Endopterygota</taxon>
        <taxon>Coleoptera</taxon>
        <taxon>Polyphaga</taxon>
        <taxon>Cucujiformia</taxon>
        <taxon>Chrysomeloidea</taxon>
        <taxon>Chrysomelidae</taxon>
        <taxon>Galerucinae</taxon>
        <taxon>Alticini</taxon>
        <taxon>Psylliodes</taxon>
    </lineage>
</organism>
<evidence type="ECO:0000259" key="9">
    <source>
        <dbReference type="PROSITE" id="PS50850"/>
    </source>
</evidence>
<feature type="transmembrane region" description="Helical" evidence="8">
    <location>
        <begin position="319"/>
        <end position="339"/>
    </location>
</feature>
<dbReference type="GO" id="GO:0005886">
    <property type="term" value="C:plasma membrane"/>
    <property type="evidence" value="ECO:0007669"/>
    <property type="project" value="UniProtKB-SubCell"/>
</dbReference>
<dbReference type="Pfam" id="PF00083">
    <property type="entry name" value="Sugar_tr"/>
    <property type="match status" value="1"/>
</dbReference>
<evidence type="ECO:0000313" key="11">
    <source>
        <dbReference type="Proteomes" id="UP001153636"/>
    </source>
</evidence>
<keyword evidence="3" id="KW-1003">Cell membrane</keyword>